<sequence>MPSSIYLSCDTPSRLAAGRAATSSDTEALFRTNHSIFQAYQAAMATKHNYATSTFIDVSDGPNHALNDNLAAGQLSSDDACARAHTAWSRAYSQNNPEPRYNRPNISGALSIPPMPRIITEYTTSLSPHEYYIFLERCWKLLQKGSASNLHQGVNLSAEEDIPPPITAYSFDLLDLGDSPLQISVSSSDENASAEIEASTTNEIPVDQSTLDELVDLIDELLEDDGASTEHDGSYLEDSDKENSAPPLFFPSYESEEQYEGSQSSSELEGSDKENIRPLSPLFSFSGVQPSTSDAEPFSNDSDRENEFPQGDFTEENATSPSPLYFNLWADEDEELDNDSDKENREPLVFGVLSTLFYDPYAESAQEHVNNVSLEASDEENESELGDSDKENIPALMSPSMPEHAGNEQHRPSGNALMLTFDDAALDDGMSHYEDTMQNGGDNAPIVGIFDNDTDYDSDVSDLSDNESEDSYSEHSNLGRPSLPYSSFSVDIEGSNTVQAALNGSVHAGHHTDLSADDRNASPQKGSDESDESDNGYTNFSETNRYRLTEERATESDIAVASQRRLIDGDQPGQYTILRPIARLPHRLTINGARHQSGHLVEADIAGAESDATRIGVADQRDQNNTHDPSGDEDWTNERSVVFPTSYERTPMHN</sequence>
<evidence type="ECO:0000256" key="1">
    <source>
        <dbReference type="SAM" id="MobiDB-lite"/>
    </source>
</evidence>
<feature type="compositionally biased region" description="Acidic residues" evidence="1">
    <location>
        <begin position="376"/>
        <end position="386"/>
    </location>
</feature>
<reference evidence="2 3" key="1">
    <citation type="journal article" date="2020" name="ISME J.">
        <title>Uncovering the hidden diversity of litter-decomposition mechanisms in mushroom-forming fungi.</title>
        <authorList>
            <person name="Floudas D."/>
            <person name="Bentzer J."/>
            <person name="Ahren D."/>
            <person name="Johansson T."/>
            <person name="Persson P."/>
            <person name="Tunlid A."/>
        </authorList>
    </citation>
    <scope>NUCLEOTIDE SEQUENCE [LARGE SCALE GENOMIC DNA]</scope>
    <source>
        <strain evidence="2 3">CBS 101986</strain>
    </source>
</reference>
<name>A0A8H5BLX4_9AGAR</name>
<dbReference type="Proteomes" id="UP000567179">
    <property type="component" value="Unassembled WGS sequence"/>
</dbReference>
<feature type="region of interest" description="Disordered" evidence="1">
    <location>
        <begin position="508"/>
        <end position="557"/>
    </location>
</feature>
<dbReference type="AlphaFoldDB" id="A0A8H5BLX4"/>
<proteinExistence type="predicted"/>
<organism evidence="2 3">
    <name type="scientific">Psilocybe cf. subviscida</name>
    <dbReference type="NCBI Taxonomy" id="2480587"/>
    <lineage>
        <taxon>Eukaryota</taxon>
        <taxon>Fungi</taxon>
        <taxon>Dikarya</taxon>
        <taxon>Basidiomycota</taxon>
        <taxon>Agaricomycotina</taxon>
        <taxon>Agaricomycetes</taxon>
        <taxon>Agaricomycetidae</taxon>
        <taxon>Agaricales</taxon>
        <taxon>Agaricineae</taxon>
        <taxon>Strophariaceae</taxon>
        <taxon>Psilocybe</taxon>
    </lineage>
</organism>
<keyword evidence="3" id="KW-1185">Reference proteome</keyword>
<feature type="region of interest" description="Disordered" evidence="1">
    <location>
        <begin position="226"/>
        <end position="343"/>
    </location>
</feature>
<feature type="compositionally biased region" description="Acidic residues" evidence="1">
    <location>
        <begin position="452"/>
        <end position="471"/>
    </location>
</feature>
<feature type="region of interest" description="Disordered" evidence="1">
    <location>
        <begin position="184"/>
        <end position="205"/>
    </location>
</feature>
<comment type="caution">
    <text evidence="2">The sequence shown here is derived from an EMBL/GenBank/DDBJ whole genome shotgun (WGS) entry which is preliminary data.</text>
</comment>
<evidence type="ECO:0000313" key="2">
    <source>
        <dbReference type="EMBL" id="KAF5325551.1"/>
    </source>
</evidence>
<feature type="region of interest" description="Disordered" evidence="1">
    <location>
        <begin position="430"/>
        <end position="481"/>
    </location>
</feature>
<dbReference type="EMBL" id="JAACJJ010000015">
    <property type="protein sequence ID" value="KAF5325551.1"/>
    <property type="molecule type" value="Genomic_DNA"/>
</dbReference>
<feature type="compositionally biased region" description="Basic and acidic residues" evidence="1">
    <location>
        <begin position="544"/>
        <end position="555"/>
    </location>
</feature>
<protein>
    <submittedName>
        <fullName evidence="2">Uncharacterized protein</fullName>
    </submittedName>
</protein>
<feature type="compositionally biased region" description="Basic and acidic residues" evidence="1">
    <location>
        <begin position="510"/>
        <end position="520"/>
    </location>
</feature>
<feature type="region of interest" description="Disordered" evidence="1">
    <location>
        <begin position="369"/>
        <end position="416"/>
    </location>
</feature>
<evidence type="ECO:0000313" key="3">
    <source>
        <dbReference type="Proteomes" id="UP000567179"/>
    </source>
</evidence>
<feature type="region of interest" description="Disordered" evidence="1">
    <location>
        <begin position="616"/>
        <end position="654"/>
    </location>
</feature>
<gene>
    <name evidence="2" type="ORF">D9619_009689</name>
</gene>
<accession>A0A8H5BLX4</accession>